<accession>A0ABD0WGC0</accession>
<evidence type="ECO:0000256" key="1">
    <source>
        <dbReference type="ARBA" id="ARBA00004323"/>
    </source>
</evidence>
<evidence type="ECO:0000256" key="6">
    <source>
        <dbReference type="ARBA" id="ARBA00022692"/>
    </source>
</evidence>
<dbReference type="AlphaFoldDB" id="A0ABD0WGC0"/>
<keyword evidence="7" id="KW-0735">Signal-anchor</keyword>
<keyword evidence="6 17" id="KW-0812">Transmembrane</keyword>
<dbReference type="Gene3D" id="3.90.1480.20">
    <property type="entry name" value="Glycosyl transferase family 29"/>
    <property type="match status" value="1"/>
</dbReference>
<dbReference type="EMBL" id="JAGEUA010000031">
    <property type="protein sequence ID" value="KAL0961633.1"/>
    <property type="molecule type" value="Genomic_DNA"/>
</dbReference>
<comment type="catalytic activity">
    <reaction evidence="16">
        <text>a 3-O-[N-acetyl-alpha-D-galactosaminyl]-L-threonyl-[protein] + CMP-N-acetyl-beta-neuraminate = a 3-O-[N-acetyl-alpha-neuraminosyl-(2-&gt;6)-N-acetyl-alpha-D-galactosaminyl]-L-threonyl-[protein] + CMP + H(+)</text>
        <dbReference type="Rhea" id="RHEA:81643"/>
        <dbReference type="Rhea" id="RHEA-COMP:11689"/>
        <dbReference type="Rhea" id="RHEA-COMP:19720"/>
        <dbReference type="ChEBI" id="CHEBI:15378"/>
        <dbReference type="ChEBI" id="CHEBI:57812"/>
        <dbReference type="ChEBI" id="CHEBI:60377"/>
        <dbReference type="ChEBI" id="CHEBI:87075"/>
        <dbReference type="ChEBI" id="CHEBI:231970"/>
    </reaction>
    <physiologicalReaction direction="left-to-right" evidence="16">
        <dbReference type="Rhea" id="RHEA:81644"/>
    </physiologicalReaction>
</comment>
<reference evidence="18 19" key="1">
    <citation type="submission" date="2024-06" db="EMBL/GenBank/DDBJ databases">
        <authorList>
            <person name="Pan Q."/>
            <person name="Wen M."/>
            <person name="Jouanno E."/>
            <person name="Zahm M."/>
            <person name="Klopp C."/>
            <person name="Cabau C."/>
            <person name="Louis A."/>
            <person name="Berthelot C."/>
            <person name="Parey E."/>
            <person name="Roest Crollius H."/>
            <person name="Montfort J."/>
            <person name="Robinson-Rechavi M."/>
            <person name="Bouchez O."/>
            <person name="Lampietro C."/>
            <person name="Lopez Roques C."/>
            <person name="Donnadieu C."/>
            <person name="Postlethwait J."/>
            <person name="Bobe J."/>
            <person name="Verreycken H."/>
            <person name="Guiguen Y."/>
        </authorList>
    </citation>
    <scope>NUCLEOTIDE SEQUENCE [LARGE SCALE GENOMIC DNA]</scope>
    <source>
        <strain evidence="18">Up_M1</strain>
        <tissue evidence="18">Testis</tissue>
    </source>
</reference>
<keyword evidence="5" id="KW-0808">Transferase</keyword>
<evidence type="ECO:0000256" key="10">
    <source>
        <dbReference type="ARBA" id="ARBA00023136"/>
    </source>
</evidence>
<evidence type="ECO:0000256" key="4">
    <source>
        <dbReference type="ARBA" id="ARBA00022676"/>
    </source>
</evidence>
<dbReference type="InterPro" id="IPR001675">
    <property type="entry name" value="Glyco_trans_29"/>
</dbReference>
<sequence length="332" mass="38206">MTKRLLPYTLFIAVCLLLYVLLYGHLSEQSLGIYGISEERNWPEWLKAIKTVYRIGLNNNSLNVTALLNMETSTFVMPDRSRPTDDMEIPVLPLNKDDLSKYPNWTFEDVYLRDNQQRQWQICPESLVNSEDPSFKKAFIPDIQLYLHRKLFNVPEWNRLAHFNNPFGFMSYTNYTEIKEVVDQIPEPRDPLLLPIKNSSCIRCAVVASGGILNGSRMGKAIDAHDYVFRVNAAVTKGYEEDVGNRTSVYIHSAHAIISSPLIFGEFGYKEAPHSEGIKYVLIPEGTRDFRGCRVYMGRRMFLKENTKTNGQESSTLDNLMRTASRFFTLTF</sequence>
<name>A0ABD0WGC0_UMBPY</name>
<evidence type="ECO:0000256" key="12">
    <source>
        <dbReference type="ARBA" id="ARBA00023180"/>
    </source>
</evidence>
<keyword evidence="11" id="KW-1015">Disulfide bond</keyword>
<comment type="catalytic activity">
    <reaction evidence="13">
        <text>a beta-D-galactosyl-(1-&gt;3)-N-acetyl-alpha-D-galactosaminyl derivative + CMP-N-acetyl-beta-neuraminate = a beta-D-galactosyl-(1-&gt;3)-[N-acetyl-alpha-neuraminyl-(2-&gt;6)]-N-acetyl-alpha-D-galactosaminyl derivative + CMP + H(+)</text>
        <dbReference type="Rhea" id="RHEA:11136"/>
        <dbReference type="ChEBI" id="CHEBI:15378"/>
        <dbReference type="ChEBI" id="CHEBI:57812"/>
        <dbReference type="ChEBI" id="CHEBI:60377"/>
        <dbReference type="ChEBI" id="CHEBI:133470"/>
        <dbReference type="ChEBI" id="CHEBI:140764"/>
        <dbReference type="EC" id="2.4.3.3"/>
    </reaction>
    <physiologicalReaction direction="left-to-right" evidence="13">
        <dbReference type="Rhea" id="RHEA:11137"/>
    </physiologicalReaction>
</comment>
<organism evidence="18 19">
    <name type="scientific">Umbra pygmaea</name>
    <name type="common">Eastern mudminnow</name>
    <dbReference type="NCBI Taxonomy" id="75934"/>
    <lineage>
        <taxon>Eukaryota</taxon>
        <taxon>Metazoa</taxon>
        <taxon>Chordata</taxon>
        <taxon>Craniata</taxon>
        <taxon>Vertebrata</taxon>
        <taxon>Euteleostomi</taxon>
        <taxon>Actinopterygii</taxon>
        <taxon>Neopterygii</taxon>
        <taxon>Teleostei</taxon>
        <taxon>Protacanthopterygii</taxon>
        <taxon>Esociformes</taxon>
        <taxon>Umbridae</taxon>
        <taxon>Umbra</taxon>
    </lineage>
</organism>
<dbReference type="Proteomes" id="UP001557470">
    <property type="component" value="Unassembled WGS sequence"/>
</dbReference>
<keyword evidence="4" id="KW-0328">Glycosyltransferase</keyword>
<comment type="subcellular location">
    <subcellularLocation>
        <location evidence="1">Golgi apparatus membrane</location>
        <topology evidence="1">Single-pass type II membrane protein</topology>
    </subcellularLocation>
</comment>
<keyword evidence="12" id="KW-0325">Glycoprotein</keyword>
<protein>
    <recommendedName>
        <fullName evidence="14">alpha-N-acetylgalactosaminide alpha-2,6-sialyltransferase</fullName>
        <ecNumber evidence="14">2.4.3.3</ecNumber>
    </recommendedName>
</protein>
<comment type="caution">
    <text evidence="18">The sequence shown here is derived from an EMBL/GenBank/DDBJ whole genome shotgun (WGS) entry which is preliminary data.</text>
</comment>
<dbReference type="PANTHER" id="PTHR45941:SF1">
    <property type="entry name" value="ALPHA-N-ACETYLGALACTOSAMINIDE ALPHA-2,6-SIALYLTRANSFERASE 1"/>
    <property type="match status" value="1"/>
</dbReference>
<keyword evidence="19" id="KW-1185">Reference proteome</keyword>
<dbReference type="InterPro" id="IPR038578">
    <property type="entry name" value="GT29-like_sf"/>
</dbReference>
<comment type="catalytic activity">
    <reaction evidence="15">
        <text>a 3-O-[N-acetyl-alpha-neuraminyl-(2-&gt;3)-beta-D-galactosyl-(1-&gt;3)-N-acetyl-alpha-D-galactosaminyl]-L-threonyl-[protein] + CMP-N-acetyl-beta-neuraminate = a 3-O-{alpha-Neu5Ac-(2-&gt;3)-beta-D-Gal-(1-&gt;3)-[alpha-Neu5Ac-(2-&gt;6)]-alpha-D-GalNAc}-L-threonyl-[protein] + CMP + H(+)</text>
        <dbReference type="Rhea" id="RHEA:81659"/>
        <dbReference type="Rhea" id="RHEA-COMP:14417"/>
        <dbReference type="Rhea" id="RHEA-COMP:16763"/>
        <dbReference type="ChEBI" id="CHEBI:15378"/>
        <dbReference type="ChEBI" id="CHEBI:57812"/>
        <dbReference type="ChEBI" id="CHEBI:60377"/>
        <dbReference type="ChEBI" id="CHEBI:139598"/>
        <dbReference type="ChEBI" id="CHEBI:156398"/>
    </reaction>
    <physiologicalReaction direction="left-to-right" evidence="15">
        <dbReference type="Rhea" id="RHEA:81660"/>
    </physiologicalReaction>
</comment>
<feature type="transmembrane region" description="Helical" evidence="17">
    <location>
        <begin position="5"/>
        <end position="26"/>
    </location>
</feature>
<dbReference type="GO" id="GO:0000139">
    <property type="term" value="C:Golgi membrane"/>
    <property type="evidence" value="ECO:0007669"/>
    <property type="project" value="UniProtKB-SubCell"/>
</dbReference>
<evidence type="ECO:0000256" key="3">
    <source>
        <dbReference type="ARBA" id="ARBA00006003"/>
    </source>
</evidence>
<dbReference type="EC" id="2.4.3.3" evidence="14"/>
<keyword evidence="10 17" id="KW-0472">Membrane</keyword>
<evidence type="ECO:0000256" key="13">
    <source>
        <dbReference type="ARBA" id="ARBA00036348"/>
    </source>
</evidence>
<evidence type="ECO:0000313" key="18">
    <source>
        <dbReference type="EMBL" id="KAL0961633.1"/>
    </source>
</evidence>
<evidence type="ECO:0000256" key="15">
    <source>
        <dbReference type="ARBA" id="ARBA00050664"/>
    </source>
</evidence>
<dbReference type="GO" id="GO:0001665">
    <property type="term" value="F:alpha-N-acetylgalactosaminide alpha-2,6-sialyltransferase activity"/>
    <property type="evidence" value="ECO:0007669"/>
    <property type="project" value="UniProtKB-EC"/>
</dbReference>
<proteinExistence type="inferred from homology"/>
<evidence type="ECO:0000256" key="7">
    <source>
        <dbReference type="ARBA" id="ARBA00022968"/>
    </source>
</evidence>
<evidence type="ECO:0000256" key="5">
    <source>
        <dbReference type="ARBA" id="ARBA00022679"/>
    </source>
</evidence>
<comment type="pathway">
    <text evidence="2">Protein modification; protein glycosylation.</text>
</comment>
<gene>
    <name evidence="18" type="ORF">UPYG_G00353610</name>
</gene>
<evidence type="ECO:0000256" key="9">
    <source>
        <dbReference type="ARBA" id="ARBA00023034"/>
    </source>
</evidence>
<keyword evidence="8 17" id="KW-1133">Transmembrane helix</keyword>
<evidence type="ECO:0000256" key="16">
    <source>
        <dbReference type="ARBA" id="ARBA00052285"/>
    </source>
</evidence>
<keyword evidence="9" id="KW-0333">Golgi apparatus</keyword>
<evidence type="ECO:0000313" key="19">
    <source>
        <dbReference type="Proteomes" id="UP001557470"/>
    </source>
</evidence>
<evidence type="ECO:0000256" key="8">
    <source>
        <dbReference type="ARBA" id="ARBA00022989"/>
    </source>
</evidence>
<comment type="similarity">
    <text evidence="3">Belongs to the glycosyltransferase 29 family.</text>
</comment>
<evidence type="ECO:0000256" key="11">
    <source>
        <dbReference type="ARBA" id="ARBA00023157"/>
    </source>
</evidence>
<dbReference type="PANTHER" id="PTHR45941">
    <property type="entry name" value="ALPHA-N-ACETYLGALACTOSAMINIDE ALPHA-2,6-SIALYLTRANSFERASE 2-LIKE-RELATED"/>
    <property type="match status" value="1"/>
</dbReference>
<evidence type="ECO:0000256" key="14">
    <source>
        <dbReference type="ARBA" id="ARBA00039109"/>
    </source>
</evidence>
<evidence type="ECO:0000256" key="2">
    <source>
        <dbReference type="ARBA" id="ARBA00004922"/>
    </source>
</evidence>
<evidence type="ECO:0000256" key="17">
    <source>
        <dbReference type="SAM" id="Phobius"/>
    </source>
</evidence>
<dbReference type="Pfam" id="PF00777">
    <property type="entry name" value="Glyco_transf_29"/>
    <property type="match status" value="1"/>
</dbReference>